<keyword evidence="2" id="KW-1003">Cell membrane</keyword>
<feature type="transmembrane region" description="Helical" evidence="8">
    <location>
        <begin position="34"/>
        <end position="52"/>
    </location>
</feature>
<feature type="transmembrane region" description="Helical" evidence="8">
    <location>
        <begin position="332"/>
        <end position="349"/>
    </location>
</feature>
<comment type="similarity">
    <text evidence="7">Belongs to the glycosyltransferase 87 family.</text>
</comment>
<dbReference type="Proteomes" id="UP000664795">
    <property type="component" value="Unassembled WGS sequence"/>
</dbReference>
<feature type="transmembrane region" description="Helical" evidence="8">
    <location>
        <begin position="108"/>
        <end position="129"/>
    </location>
</feature>
<evidence type="ECO:0000256" key="3">
    <source>
        <dbReference type="ARBA" id="ARBA00022679"/>
    </source>
</evidence>
<gene>
    <name evidence="9" type="ORF">J2I48_16880</name>
</gene>
<comment type="caution">
    <text evidence="9">The sequence shown here is derived from an EMBL/GenBank/DDBJ whole genome shotgun (WGS) entry which is preliminary data.</text>
</comment>
<reference evidence="9 10" key="1">
    <citation type="submission" date="2021-03" db="EMBL/GenBank/DDBJ databases">
        <title>Fibrella sp. HMF5036 genome sequencing and assembly.</title>
        <authorList>
            <person name="Kang H."/>
            <person name="Kim H."/>
            <person name="Bae S."/>
            <person name="Joh K."/>
        </authorList>
    </citation>
    <scope>NUCLEOTIDE SEQUENCE [LARGE SCALE GENOMIC DNA]</scope>
    <source>
        <strain evidence="9 10">HMF5036</strain>
    </source>
</reference>
<feature type="transmembrane region" description="Helical" evidence="8">
    <location>
        <begin position="164"/>
        <end position="183"/>
    </location>
</feature>
<evidence type="ECO:0000256" key="5">
    <source>
        <dbReference type="ARBA" id="ARBA00022989"/>
    </source>
</evidence>
<evidence type="ECO:0000256" key="4">
    <source>
        <dbReference type="ARBA" id="ARBA00022692"/>
    </source>
</evidence>
<keyword evidence="3" id="KW-0808">Transferase</keyword>
<keyword evidence="6 8" id="KW-0472">Membrane</keyword>
<evidence type="ECO:0000256" key="2">
    <source>
        <dbReference type="ARBA" id="ARBA00022475"/>
    </source>
</evidence>
<comment type="subcellular location">
    <subcellularLocation>
        <location evidence="1">Cell membrane</location>
        <topology evidence="1">Multi-pass membrane protein</topology>
    </subcellularLocation>
</comment>
<proteinExistence type="inferred from homology"/>
<dbReference type="GO" id="GO:0016758">
    <property type="term" value="F:hexosyltransferase activity"/>
    <property type="evidence" value="ECO:0007669"/>
    <property type="project" value="InterPro"/>
</dbReference>
<organism evidence="9 10">
    <name type="scientific">Fibrella aquatilis</name>
    <dbReference type="NCBI Taxonomy" id="2817059"/>
    <lineage>
        <taxon>Bacteria</taxon>
        <taxon>Pseudomonadati</taxon>
        <taxon>Bacteroidota</taxon>
        <taxon>Cytophagia</taxon>
        <taxon>Cytophagales</taxon>
        <taxon>Spirosomataceae</taxon>
        <taxon>Fibrella</taxon>
    </lineage>
</organism>
<protein>
    <submittedName>
        <fullName evidence="9">DUF2029 domain-containing protein</fullName>
    </submittedName>
</protein>
<evidence type="ECO:0000313" key="9">
    <source>
        <dbReference type="EMBL" id="MBO0932687.1"/>
    </source>
</evidence>
<dbReference type="GO" id="GO:0005886">
    <property type="term" value="C:plasma membrane"/>
    <property type="evidence" value="ECO:0007669"/>
    <property type="project" value="UniProtKB-SubCell"/>
</dbReference>
<feature type="transmembrane region" description="Helical" evidence="8">
    <location>
        <begin position="141"/>
        <end position="158"/>
    </location>
</feature>
<keyword evidence="10" id="KW-1185">Reference proteome</keyword>
<evidence type="ECO:0000256" key="1">
    <source>
        <dbReference type="ARBA" id="ARBA00004651"/>
    </source>
</evidence>
<dbReference type="EMBL" id="JAFMYU010000014">
    <property type="protein sequence ID" value="MBO0932687.1"/>
    <property type="molecule type" value="Genomic_DNA"/>
</dbReference>
<accession>A0A939G9Q2</accession>
<evidence type="ECO:0000256" key="6">
    <source>
        <dbReference type="ARBA" id="ARBA00023136"/>
    </source>
</evidence>
<dbReference type="InterPro" id="IPR018584">
    <property type="entry name" value="GT87"/>
</dbReference>
<keyword evidence="5 8" id="KW-1133">Transmembrane helix</keyword>
<dbReference type="Pfam" id="PF09594">
    <property type="entry name" value="GT87"/>
    <property type="match status" value="1"/>
</dbReference>
<feature type="transmembrane region" description="Helical" evidence="8">
    <location>
        <begin position="378"/>
        <end position="399"/>
    </location>
</feature>
<evidence type="ECO:0000256" key="8">
    <source>
        <dbReference type="SAM" id="Phobius"/>
    </source>
</evidence>
<dbReference type="AlphaFoldDB" id="A0A939G9Q2"/>
<feature type="transmembrane region" description="Helical" evidence="8">
    <location>
        <begin position="190"/>
        <end position="213"/>
    </location>
</feature>
<keyword evidence="4 8" id="KW-0812">Transmembrane</keyword>
<evidence type="ECO:0000313" key="10">
    <source>
        <dbReference type="Proteomes" id="UP000664795"/>
    </source>
</evidence>
<dbReference type="RefSeq" id="WP_207336653.1">
    <property type="nucleotide sequence ID" value="NZ_JAFMYU010000014.1"/>
</dbReference>
<name>A0A939G9Q2_9BACT</name>
<sequence>MATSSHPSLPRQATLPRLSLPPLVRAFATSRWTWAIRGWVTLIMVLIAALATREVLTETTHGDFYIFWSAGVNFWEGKALYSQIGGAEEFLYPPFAPFVFQALAWLPFRWAVGVFTVFNGLAWIGILILSRQILRHYFPSIPLRGAMLFAGLVSWRYIYHNILWVNINELVCLLCLGGILLYLRRHENWALVLLMAATWLKVMPVLLVGVLFFRRPGPVLVKSLAISTFFIGAILLERGIGRGMQDFADFWQITLTPFLAGKVYTDWISFSIPSALFKLLTAHPDVEGVRYYIADWPVSVVRRMSTTLQLLVVGITFWQVWQGRAATQPRPTTWLLVLLSMILVAGVAWEGHHVTLVLTLPMLFVLLTQLGWLRTRLVLVVGTGLVALLISDVTGLTLYNYLQGFSLITVMDIGLFILTLTIAIRSRIGVVTSDV</sequence>
<evidence type="ECO:0000256" key="7">
    <source>
        <dbReference type="ARBA" id="ARBA00024033"/>
    </source>
</evidence>
<feature type="transmembrane region" description="Helical" evidence="8">
    <location>
        <begin position="355"/>
        <end position="373"/>
    </location>
</feature>
<feature type="transmembrane region" description="Helical" evidence="8">
    <location>
        <begin position="405"/>
        <end position="424"/>
    </location>
</feature>
<feature type="transmembrane region" description="Helical" evidence="8">
    <location>
        <begin position="219"/>
        <end position="236"/>
    </location>
</feature>